<organism evidence="1 2">
    <name type="scientific">Thermosediminibacter litoriperuensis</name>
    <dbReference type="NCBI Taxonomy" id="291989"/>
    <lineage>
        <taxon>Bacteria</taxon>
        <taxon>Bacillati</taxon>
        <taxon>Bacillota</taxon>
        <taxon>Clostridia</taxon>
        <taxon>Thermosediminibacterales</taxon>
        <taxon>Thermosediminibacteraceae</taxon>
        <taxon>Thermosediminibacter</taxon>
    </lineage>
</organism>
<protein>
    <submittedName>
        <fullName evidence="1">Death-on-curing protein</fullName>
    </submittedName>
</protein>
<dbReference type="EMBL" id="VNHO01000004">
    <property type="protein sequence ID" value="TYP57886.1"/>
    <property type="molecule type" value="Genomic_DNA"/>
</dbReference>
<keyword evidence="2" id="KW-1185">Reference proteome</keyword>
<gene>
    <name evidence="1" type="ORF">LZ11_00547</name>
</gene>
<reference evidence="1 2" key="1">
    <citation type="submission" date="2019-07" db="EMBL/GenBank/DDBJ databases">
        <title>Genomic Encyclopedia of Type Strains, Phase I: the one thousand microbial genomes (KMG-I) project.</title>
        <authorList>
            <person name="Kyrpides N."/>
        </authorList>
    </citation>
    <scope>NUCLEOTIDE SEQUENCE [LARGE SCALE GENOMIC DNA]</scope>
    <source>
        <strain evidence="1 2">DSM 16647</strain>
    </source>
</reference>
<evidence type="ECO:0000313" key="1">
    <source>
        <dbReference type="EMBL" id="TYP57886.1"/>
    </source>
</evidence>
<dbReference type="Gene3D" id="1.10.1790.50">
    <property type="match status" value="1"/>
</dbReference>
<evidence type="ECO:0000313" key="2">
    <source>
        <dbReference type="Proteomes" id="UP000322294"/>
    </source>
</evidence>
<proteinExistence type="predicted"/>
<dbReference type="Proteomes" id="UP000322294">
    <property type="component" value="Unassembled WGS sequence"/>
</dbReference>
<accession>A0A5S5AYM7</accession>
<comment type="caution">
    <text evidence="1">The sequence shown here is derived from an EMBL/GenBank/DDBJ whole genome shotgun (WGS) entry which is preliminary data.</text>
</comment>
<name>A0A5S5AYM7_9FIRM</name>
<sequence length="47" mass="5456">MLILLRLNGVNLSYTQKELVELGFAIVDGSINEEDIKEWIIRPLERN</sequence>
<dbReference type="AlphaFoldDB" id="A0A5S5AYM7"/>